<evidence type="ECO:0000313" key="2">
    <source>
        <dbReference type="Proteomes" id="UP000325313"/>
    </source>
</evidence>
<accession>A0A5B0RGI8</accession>
<organism evidence="1 2">
    <name type="scientific">Puccinia graminis f. sp. tritici</name>
    <dbReference type="NCBI Taxonomy" id="56615"/>
    <lineage>
        <taxon>Eukaryota</taxon>
        <taxon>Fungi</taxon>
        <taxon>Dikarya</taxon>
        <taxon>Basidiomycota</taxon>
        <taxon>Pucciniomycotina</taxon>
        <taxon>Pucciniomycetes</taxon>
        <taxon>Pucciniales</taxon>
        <taxon>Pucciniaceae</taxon>
        <taxon>Puccinia</taxon>
    </lineage>
</organism>
<gene>
    <name evidence="1" type="ORF">PGTUg99_035915</name>
</gene>
<dbReference type="EMBL" id="VDEP01000203">
    <property type="protein sequence ID" value="KAA1124847.1"/>
    <property type="molecule type" value="Genomic_DNA"/>
</dbReference>
<protein>
    <submittedName>
        <fullName evidence="1">Uncharacterized protein</fullName>
    </submittedName>
</protein>
<comment type="caution">
    <text evidence="1">The sequence shown here is derived from an EMBL/GenBank/DDBJ whole genome shotgun (WGS) entry which is preliminary data.</text>
</comment>
<dbReference type="AlphaFoldDB" id="A0A5B0RGI8"/>
<evidence type="ECO:0000313" key="1">
    <source>
        <dbReference type="EMBL" id="KAA1124847.1"/>
    </source>
</evidence>
<dbReference type="Proteomes" id="UP000325313">
    <property type="component" value="Unassembled WGS sequence"/>
</dbReference>
<reference evidence="1 2" key="1">
    <citation type="submission" date="2019-05" db="EMBL/GenBank/DDBJ databases">
        <title>Emergence of the Ug99 lineage of the wheat stem rust pathogen through somatic hybridization.</title>
        <authorList>
            <person name="Li F."/>
            <person name="Upadhyaya N.M."/>
            <person name="Sperschneider J."/>
            <person name="Matny O."/>
            <person name="Nguyen-Phuc H."/>
            <person name="Mago R."/>
            <person name="Raley C."/>
            <person name="Miller M.E."/>
            <person name="Silverstein K.A.T."/>
            <person name="Henningsen E."/>
            <person name="Hirsch C.D."/>
            <person name="Visser B."/>
            <person name="Pretorius Z.A."/>
            <person name="Steffenson B.J."/>
            <person name="Schwessinger B."/>
            <person name="Dodds P.N."/>
            <person name="Figueroa M."/>
        </authorList>
    </citation>
    <scope>NUCLEOTIDE SEQUENCE [LARGE SCALE GENOMIC DNA]</scope>
    <source>
        <strain evidence="1 2">Ug99</strain>
    </source>
</reference>
<sequence>MWAAQSELLLTSYRIKANTEKPPSPDWMRDFITQDDWLCPLSARCPENLMIAGVAPAID</sequence>
<name>A0A5B0RGI8_PUCGR</name>
<proteinExistence type="predicted"/>